<dbReference type="Pfam" id="PF00019">
    <property type="entry name" value="TGF_beta"/>
    <property type="match status" value="1"/>
</dbReference>
<organism evidence="12 13">
    <name type="scientific">Cryptotermes secundus</name>
    <dbReference type="NCBI Taxonomy" id="105785"/>
    <lineage>
        <taxon>Eukaryota</taxon>
        <taxon>Metazoa</taxon>
        <taxon>Ecdysozoa</taxon>
        <taxon>Arthropoda</taxon>
        <taxon>Hexapoda</taxon>
        <taxon>Insecta</taxon>
        <taxon>Pterygota</taxon>
        <taxon>Neoptera</taxon>
        <taxon>Polyneoptera</taxon>
        <taxon>Dictyoptera</taxon>
        <taxon>Blattodea</taxon>
        <taxon>Blattoidea</taxon>
        <taxon>Termitoidae</taxon>
        <taxon>Kalotermitidae</taxon>
        <taxon>Cryptotermitinae</taxon>
        <taxon>Cryptotermes</taxon>
    </lineage>
</organism>
<comment type="subcellular location">
    <subcellularLocation>
        <location evidence="1">Secreted</location>
    </subcellularLocation>
</comment>
<feature type="region of interest" description="Disordered" evidence="9">
    <location>
        <begin position="1"/>
        <end position="44"/>
    </location>
</feature>
<dbReference type="InterPro" id="IPR001839">
    <property type="entry name" value="TGF-b_C"/>
</dbReference>
<dbReference type="PANTHER" id="PTHR11848:SF262">
    <property type="entry name" value="LD29161P"/>
    <property type="match status" value="1"/>
</dbReference>
<dbReference type="PROSITE" id="PS51362">
    <property type="entry name" value="TGF_BETA_2"/>
    <property type="match status" value="1"/>
</dbReference>
<dbReference type="Proteomes" id="UP000235965">
    <property type="component" value="Unassembled WGS sequence"/>
</dbReference>
<feature type="transmembrane region" description="Helical" evidence="10">
    <location>
        <begin position="42"/>
        <end position="68"/>
    </location>
</feature>
<evidence type="ECO:0000256" key="2">
    <source>
        <dbReference type="ARBA" id="ARBA00006656"/>
    </source>
</evidence>
<evidence type="ECO:0000256" key="3">
    <source>
        <dbReference type="ARBA" id="ARBA00022525"/>
    </source>
</evidence>
<evidence type="ECO:0000313" key="13">
    <source>
        <dbReference type="Proteomes" id="UP000235965"/>
    </source>
</evidence>
<dbReference type="FunFam" id="2.10.90.10:FF:000006">
    <property type="entry name" value="growth/differentiation factor 8"/>
    <property type="match status" value="1"/>
</dbReference>
<name>A0A2J7PJQ9_9NEOP</name>
<keyword evidence="5" id="KW-0732">Signal</keyword>
<feature type="region of interest" description="Disordered" evidence="9">
    <location>
        <begin position="266"/>
        <end position="297"/>
    </location>
</feature>
<reference evidence="12 13" key="1">
    <citation type="submission" date="2017-12" db="EMBL/GenBank/DDBJ databases">
        <title>Hemimetabolous genomes reveal molecular basis of termite eusociality.</title>
        <authorList>
            <person name="Harrison M.C."/>
            <person name="Jongepier E."/>
            <person name="Robertson H.M."/>
            <person name="Arning N."/>
            <person name="Bitard-Feildel T."/>
            <person name="Chao H."/>
            <person name="Childers C.P."/>
            <person name="Dinh H."/>
            <person name="Doddapaneni H."/>
            <person name="Dugan S."/>
            <person name="Gowin J."/>
            <person name="Greiner C."/>
            <person name="Han Y."/>
            <person name="Hu H."/>
            <person name="Hughes D.S.T."/>
            <person name="Huylmans A.-K."/>
            <person name="Kemena C."/>
            <person name="Kremer L.P.M."/>
            <person name="Lee S.L."/>
            <person name="Lopez-Ezquerra A."/>
            <person name="Mallet L."/>
            <person name="Monroy-Kuhn J.M."/>
            <person name="Moser A."/>
            <person name="Murali S.C."/>
            <person name="Muzny D.M."/>
            <person name="Otani S."/>
            <person name="Piulachs M.-D."/>
            <person name="Poelchau M."/>
            <person name="Qu J."/>
            <person name="Schaub F."/>
            <person name="Wada-Katsumata A."/>
            <person name="Worley K.C."/>
            <person name="Xie Q."/>
            <person name="Ylla G."/>
            <person name="Poulsen M."/>
            <person name="Gibbs R.A."/>
            <person name="Schal C."/>
            <person name="Richards S."/>
            <person name="Belles X."/>
            <person name="Korb J."/>
            <person name="Bornberg-Bauer E."/>
        </authorList>
    </citation>
    <scope>NUCLEOTIDE SEQUENCE [LARGE SCALE GENOMIC DNA]</scope>
    <source>
        <tissue evidence="12">Whole body</tissue>
    </source>
</reference>
<keyword evidence="10" id="KW-1133">Transmembrane helix</keyword>
<dbReference type="GO" id="GO:0005615">
    <property type="term" value="C:extracellular space"/>
    <property type="evidence" value="ECO:0007669"/>
    <property type="project" value="TreeGrafter"/>
</dbReference>
<evidence type="ECO:0000259" key="11">
    <source>
        <dbReference type="PROSITE" id="PS51362"/>
    </source>
</evidence>
<keyword evidence="13" id="KW-1185">Reference proteome</keyword>
<dbReference type="FunCoup" id="A0A2J7PJQ9">
    <property type="interactions" value="57"/>
</dbReference>
<protein>
    <submittedName>
        <fullName evidence="12">Growth/differentiation factor 8</fullName>
    </submittedName>
</protein>
<dbReference type="SMART" id="SM00204">
    <property type="entry name" value="TGFB"/>
    <property type="match status" value="1"/>
</dbReference>
<dbReference type="InterPro" id="IPR001111">
    <property type="entry name" value="TGF-b_propeptide"/>
</dbReference>
<dbReference type="InterPro" id="IPR029034">
    <property type="entry name" value="Cystine-knot_cytokine"/>
</dbReference>
<dbReference type="Gene3D" id="2.60.120.970">
    <property type="match status" value="1"/>
</dbReference>
<dbReference type="InParanoid" id="A0A2J7PJQ9"/>
<dbReference type="SUPFAM" id="SSF57501">
    <property type="entry name" value="Cystine-knot cytokines"/>
    <property type="match status" value="1"/>
</dbReference>
<dbReference type="AlphaFoldDB" id="A0A2J7PJQ9"/>
<evidence type="ECO:0000256" key="5">
    <source>
        <dbReference type="ARBA" id="ARBA00022729"/>
    </source>
</evidence>
<gene>
    <name evidence="12" type="primary">MSTN</name>
    <name evidence="12" type="ORF">B7P43_G07215</name>
</gene>
<keyword evidence="6 8" id="KW-0339">Growth factor</keyword>
<evidence type="ECO:0000256" key="6">
    <source>
        <dbReference type="ARBA" id="ARBA00023030"/>
    </source>
</evidence>
<comment type="caution">
    <text evidence="12">The sequence shown here is derived from an EMBL/GenBank/DDBJ whole genome shotgun (WGS) entry which is preliminary data.</text>
</comment>
<dbReference type="GO" id="GO:0008083">
    <property type="term" value="F:growth factor activity"/>
    <property type="evidence" value="ECO:0007669"/>
    <property type="project" value="UniProtKB-KW"/>
</dbReference>
<dbReference type="Gene3D" id="2.10.90.10">
    <property type="entry name" value="Cystine-knot cytokines"/>
    <property type="match status" value="1"/>
</dbReference>
<keyword evidence="10" id="KW-0472">Membrane</keyword>
<comment type="similarity">
    <text evidence="2 8">Belongs to the TGF-beta family.</text>
</comment>
<evidence type="ECO:0000256" key="4">
    <source>
        <dbReference type="ARBA" id="ARBA00022685"/>
    </source>
</evidence>
<evidence type="ECO:0000256" key="7">
    <source>
        <dbReference type="ARBA" id="ARBA00023157"/>
    </source>
</evidence>
<proteinExistence type="inferred from homology"/>
<dbReference type="OrthoDB" id="5948587at2759"/>
<keyword evidence="10" id="KW-0812">Transmembrane</keyword>
<dbReference type="InterPro" id="IPR015615">
    <property type="entry name" value="TGF-beta-rel"/>
</dbReference>
<feature type="compositionally biased region" description="Gly residues" evidence="9">
    <location>
        <begin position="285"/>
        <end position="297"/>
    </location>
</feature>
<dbReference type="EMBL" id="NEVH01024946">
    <property type="protein sequence ID" value="PNF16576.1"/>
    <property type="molecule type" value="Genomic_DNA"/>
</dbReference>
<sequence length="518" mass="57405">MTAQRDRLHPEVTRAAMRHLDKEDDDEEATARRRRQRKKTPATDSCGGICVVTVLLVLVCWCVSPVLAGGNSDTGVATSPFANTTSLYSSLKLGSRLVRRRDRHPDQEHLAVNETEDEVTTPLPGCQSCIFREGLRNLSLQTIKEEILSKLGMKHAPNTTGRQLPKIPPLHHLLQIYEQQQGVPGMQGDEPVRATGSFKPGSVVQEEEDDYHARTERVIAFAQPYPKLRHGPKGQDVQFFRFSEKVMRNKVLKAHLWMYLRGTTHRQGSKTSHEGLADAPAPESPGGGYDGGGGGGGGGDAGWSVPLVNVSVMKVLRGASSSLESPIMKIEAKSLVRRPSGEGGWVSLNVEELLSRWFENPKENHGIVLHAADESDRQIVVTDHEEDNGALVPFVELYTADGRKHRTKRTIGLNCDETSEEKRCCRYPLTVDFEEFGWDWIIAPKKYEANYCSGECPYVFLQKYPHTHIVALANPSGTAGPCCAPRKMSPISMLYFDNEYNIIYGLLPGMVVDRCGCS</sequence>
<dbReference type="PANTHER" id="PTHR11848">
    <property type="entry name" value="TGF-BETA FAMILY"/>
    <property type="match status" value="1"/>
</dbReference>
<keyword evidence="7" id="KW-1015">Disulfide bond</keyword>
<evidence type="ECO:0000313" key="12">
    <source>
        <dbReference type="EMBL" id="PNF16576.1"/>
    </source>
</evidence>
<evidence type="ECO:0000256" key="1">
    <source>
        <dbReference type="ARBA" id="ARBA00004613"/>
    </source>
</evidence>
<accession>A0A2J7PJQ9</accession>
<dbReference type="InterPro" id="IPR017948">
    <property type="entry name" value="TGFb_CS"/>
</dbReference>
<keyword evidence="3" id="KW-0964">Secreted</keyword>
<evidence type="ECO:0000256" key="9">
    <source>
        <dbReference type="SAM" id="MobiDB-lite"/>
    </source>
</evidence>
<evidence type="ECO:0000256" key="8">
    <source>
        <dbReference type="RuleBase" id="RU000354"/>
    </source>
</evidence>
<feature type="domain" description="TGF-beta family profile" evidence="11">
    <location>
        <begin position="406"/>
        <end position="518"/>
    </location>
</feature>
<dbReference type="PROSITE" id="PS00250">
    <property type="entry name" value="TGF_BETA_1"/>
    <property type="match status" value="1"/>
</dbReference>
<feature type="compositionally biased region" description="Basic and acidic residues" evidence="9">
    <location>
        <begin position="1"/>
        <end position="22"/>
    </location>
</feature>
<keyword evidence="4" id="KW-0165">Cleavage on pair of basic residues</keyword>
<dbReference type="GO" id="GO:0005125">
    <property type="term" value="F:cytokine activity"/>
    <property type="evidence" value="ECO:0007669"/>
    <property type="project" value="TreeGrafter"/>
</dbReference>
<dbReference type="STRING" id="105785.A0A2J7PJQ9"/>
<evidence type="ECO:0000256" key="10">
    <source>
        <dbReference type="SAM" id="Phobius"/>
    </source>
</evidence>
<dbReference type="Pfam" id="PF00688">
    <property type="entry name" value="TGFb_propeptide"/>
    <property type="match status" value="2"/>
</dbReference>